<dbReference type="Proteomes" id="UP000008549">
    <property type="component" value="Unassembled WGS sequence"/>
</dbReference>
<dbReference type="CTD" id="8580379"/>
<gene>
    <name evidence="1 3" type="ORF">CBG18588</name>
    <name evidence="1" type="ORF">CBG_18588</name>
</gene>
<dbReference type="WormBase" id="CBG18588">
    <property type="protein sequence ID" value="CBP23772"/>
    <property type="gene ID" value="WBGene00037978"/>
</dbReference>
<proteinExistence type="predicted"/>
<reference evidence="1 2" key="2">
    <citation type="journal article" date="2011" name="PLoS Genet.">
        <title>Caenorhabditis briggsae recombinant inbred line genotypes reveal inter-strain incompatibility and the evolution of recombination.</title>
        <authorList>
            <person name="Ross J.A."/>
            <person name="Koboldt D.C."/>
            <person name="Staisch J.E."/>
            <person name="Chamberlin H.M."/>
            <person name="Gupta B.P."/>
            <person name="Miller R.D."/>
            <person name="Baird S.E."/>
            <person name="Haag E.S."/>
        </authorList>
    </citation>
    <scope>NUCLEOTIDE SEQUENCE [LARGE SCALE GENOMIC DNA]</scope>
    <source>
        <strain evidence="1 2">AF16</strain>
    </source>
</reference>
<evidence type="ECO:0000313" key="2">
    <source>
        <dbReference type="Proteomes" id="UP000008549"/>
    </source>
</evidence>
<accession>A8XTN2</accession>
<keyword evidence="2" id="KW-1185">Reference proteome</keyword>
<protein>
    <submittedName>
        <fullName evidence="1">Protein CBG18588</fullName>
    </submittedName>
</protein>
<sequence>MHQNLNVSSTIPIVKHGNGFRSEWEKMTTLEVSSGQHSFWLLDSTTTVQSKNHHHHFHSMKLSALKKRL</sequence>
<organism evidence="1 2">
    <name type="scientific">Caenorhabditis briggsae</name>
    <dbReference type="NCBI Taxonomy" id="6238"/>
    <lineage>
        <taxon>Eukaryota</taxon>
        <taxon>Metazoa</taxon>
        <taxon>Ecdysozoa</taxon>
        <taxon>Nematoda</taxon>
        <taxon>Chromadorea</taxon>
        <taxon>Rhabditida</taxon>
        <taxon>Rhabditina</taxon>
        <taxon>Rhabditomorpha</taxon>
        <taxon>Rhabditoidea</taxon>
        <taxon>Rhabditidae</taxon>
        <taxon>Peloderinae</taxon>
        <taxon>Caenorhabditis</taxon>
    </lineage>
</organism>
<dbReference type="EMBL" id="HE601466">
    <property type="protein sequence ID" value="CAP36008.1"/>
    <property type="molecule type" value="Genomic_DNA"/>
</dbReference>
<dbReference type="KEGG" id="cbr:CBG_18588"/>
<dbReference type="GeneID" id="8580379"/>
<evidence type="ECO:0000313" key="1">
    <source>
        <dbReference type="EMBL" id="CAP36008.1"/>
    </source>
</evidence>
<dbReference type="HOGENOM" id="CLU_2778161_0_0_1"/>
<name>A8XTN2_CAEBR</name>
<evidence type="ECO:0000313" key="3">
    <source>
        <dbReference type="WormBase" id="CBG18588"/>
    </source>
</evidence>
<dbReference type="RefSeq" id="XP_002638382.1">
    <property type="nucleotide sequence ID" value="XM_002638336.1"/>
</dbReference>
<reference evidence="1 2" key="1">
    <citation type="journal article" date="2003" name="PLoS Biol.">
        <title>The genome sequence of Caenorhabditis briggsae: a platform for comparative genomics.</title>
        <authorList>
            <person name="Stein L.D."/>
            <person name="Bao Z."/>
            <person name="Blasiar D."/>
            <person name="Blumenthal T."/>
            <person name="Brent M.R."/>
            <person name="Chen N."/>
            <person name="Chinwalla A."/>
            <person name="Clarke L."/>
            <person name="Clee C."/>
            <person name="Coghlan A."/>
            <person name="Coulson A."/>
            <person name="D'Eustachio P."/>
            <person name="Fitch D.H."/>
            <person name="Fulton L.A."/>
            <person name="Fulton R.E."/>
            <person name="Griffiths-Jones S."/>
            <person name="Harris T.W."/>
            <person name="Hillier L.W."/>
            <person name="Kamath R."/>
            <person name="Kuwabara P.E."/>
            <person name="Mardis E.R."/>
            <person name="Marra M.A."/>
            <person name="Miner T.L."/>
            <person name="Minx P."/>
            <person name="Mullikin J.C."/>
            <person name="Plumb R.W."/>
            <person name="Rogers J."/>
            <person name="Schein J.E."/>
            <person name="Sohrmann M."/>
            <person name="Spieth J."/>
            <person name="Stajich J.E."/>
            <person name="Wei C."/>
            <person name="Willey D."/>
            <person name="Wilson R.K."/>
            <person name="Durbin R."/>
            <person name="Waterston R.H."/>
        </authorList>
    </citation>
    <scope>NUCLEOTIDE SEQUENCE [LARGE SCALE GENOMIC DNA]</scope>
    <source>
        <strain evidence="1 2">AF16</strain>
    </source>
</reference>
<dbReference type="AlphaFoldDB" id="A8XTN2"/>
<dbReference type="InParanoid" id="A8XTN2"/>